<keyword evidence="4 9" id="KW-0812">Transmembrane</keyword>
<comment type="similarity">
    <text evidence="2">Belongs to the 1-acyl-sn-glycerol-3-phosphate acyltransferase family.</text>
</comment>
<proteinExistence type="inferred from homology"/>
<evidence type="ECO:0000256" key="2">
    <source>
        <dbReference type="ARBA" id="ARBA00008655"/>
    </source>
</evidence>
<evidence type="ECO:0000256" key="5">
    <source>
        <dbReference type="ARBA" id="ARBA00022989"/>
    </source>
</evidence>
<accession>A0A433SJ97</accession>
<keyword evidence="8" id="KW-0012">Acyltransferase</keyword>
<evidence type="ECO:0000256" key="8">
    <source>
        <dbReference type="ARBA" id="ARBA00023315"/>
    </source>
</evidence>
<evidence type="ECO:0000259" key="10">
    <source>
        <dbReference type="SMART" id="SM00563"/>
    </source>
</evidence>
<dbReference type="InterPro" id="IPR002123">
    <property type="entry name" value="Plipid/glycerol_acylTrfase"/>
</dbReference>
<keyword evidence="3" id="KW-0808">Transferase</keyword>
<organism evidence="11 12">
    <name type="scientific">Elysia chlorotica</name>
    <name type="common">Eastern emerald elysia</name>
    <name type="synonym">Sea slug</name>
    <dbReference type="NCBI Taxonomy" id="188477"/>
    <lineage>
        <taxon>Eukaryota</taxon>
        <taxon>Metazoa</taxon>
        <taxon>Spiralia</taxon>
        <taxon>Lophotrochozoa</taxon>
        <taxon>Mollusca</taxon>
        <taxon>Gastropoda</taxon>
        <taxon>Heterobranchia</taxon>
        <taxon>Euthyneura</taxon>
        <taxon>Panpulmonata</taxon>
        <taxon>Sacoglossa</taxon>
        <taxon>Placobranchoidea</taxon>
        <taxon>Plakobranchidae</taxon>
        <taxon>Elysia</taxon>
    </lineage>
</organism>
<dbReference type="OrthoDB" id="1854593at2759"/>
<keyword evidence="6" id="KW-0443">Lipid metabolism</keyword>
<dbReference type="EMBL" id="RQTK01001835">
    <property type="protein sequence ID" value="RUS69098.1"/>
    <property type="molecule type" value="Genomic_DNA"/>
</dbReference>
<dbReference type="GO" id="GO:0006629">
    <property type="term" value="P:lipid metabolic process"/>
    <property type="evidence" value="ECO:0007669"/>
    <property type="project" value="UniProtKB-KW"/>
</dbReference>
<name>A0A433SJ97_ELYCH</name>
<evidence type="ECO:0000256" key="4">
    <source>
        <dbReference type="ARBA" id="ARBA00022692"/>
    </source>
</evidence>
<evidence type="ECO:0000313" key="12">
    <source>
        <dbReference type="Proteomes" id="UP000271974"/>
    </source>
</evidence>
<dbReference type="GO" id="GO:0005783">
    <property type="term" value="C:endoplasmic reticulum"/>
    <property type="evidence" value="ECO:0007669"/>
    <property type="project" value="TreeGrafter"/>
</dbReference>
<evidence type="ECO:0000256" key="7">
    <source>
        <dbReference type="ARBA" id="ARBA00023136"/>
    </source>
</evidence>
<protein>
    <recommendedName>
        <fullName evidence="10">Phospholipid/glycerol acyltransferase domain-containing protein</fullName>
    </recommendedName>
</protein>
<evidence type="ECO:0000256" key="9">
    <source>
        <dbReference type="SAM" id="Phobius"/>
    </source>
</evidence>
<dbReference type="STRING" id="188477.A0A433SJ97"/>
<gene>
    <name evidence="11" type="ORF">EGW08_023140</name>
</gene>
<dbReference type="PANTHER" id="PTHR23063">
    <property type="entry name" value="PHOSPHOLIPID ACYLTRANSFERASE"/>
    <property type="match status" value="1"/>
</dbReference>
<evidence type="ECO:0000256" key="1">
    <source>
        <dbReference type="ARBA" id="ARBA00004370"/>
    </source>
</evidence>
<feature type="domain" description="Phospholipid/glycerol acyltransferase" evidence="10">
    <location>
        <begin position="92"/>
        <end position="195"/>
    </location>
</feature>
<dbReference type="SUPFAM" id="SSF69593">
    <property type="entry name" value="Glycerol-3-phosphate (1)-acyltransferase"/>
    <property type="match status" value="1"/>
</dbReference>
<evidence type="ECO:0000256" key="3">
    <source>
        <dbReference type="ARBA" id="ARBA00022679"/>
    </source>
</evidence>
<comment type="caution">
    <text evidence="11">The sequence shown here is derived from an EMBL/GenBank/DDBJ whole genome shotgun (WGS) entry which is preliminary data.</text>
</comment>
<evidence type="ECO:0000256" key="6">
    <source>
        <dbReference type="ARBA" id="ARBA00023098"/>
    </source>
</evidence>
<comment type="subcellular location">
    <subcellularLocation>
        <location evidence="1">Membrane</location>
    </subcellularLocation>
</comment>
<dbReference type="PANTHER" id="PTHR23063:SF52">
    <property type="entry name" value="LYSOPHOSPHATIDYLCHOLINE ACYLTRANSFERASE"/>
    <property type="match status" value="1"/>
</dbReference>
<keyword evidence="12" id="KW-1185">Reference proteome</keyword>
<dbReference type="SMART" id="SM00563">
    <property type="entry name" value="PlsC"/>
    <property type="match status" value="1"/>
</dbReference>
<dbReference type="GO" id="GO:0016020">
    <property type="term" value="C:membrane"/>
    <property type="evidence" value="ECO:0007669"/>
    <property type="project" value="UniProtKB-SubCell"/>
</dbReference>
<keyword evidence="7 9" id="KW-0472">Membrane</keyword>
<reference evidence="11 12" key="1">
    <citation type="submission" date="2019-01" db="EMBL/GenBank/DDBJ databases">
        <title>A draft genome assembly of the solar-powered sea slug Elysia chlorotica.</title>
        <authorList>
            <person name="Cai H."/>
            <person name="Li Q."/>
            <person name="Fang X."/>
            <person name="Li J."/>
            <person name="Curtis N.E."/>
            <person name="Altenburger A."/>
            <person name="Shibata T."/>
            <person name="Feng M."/>
            <person name="Maeda T."/>
            <person name="Schwartz J.A."/>
            <person name="Shigenobu S."/>
            <person name="Lundholm N."/>
            <person name="Nishiyama T."/>
            <person name="Yang H."/>
            <person name="Hasebe M."/>
            <person name="Li S."/>
            <person name="Pierce S.K."/>
            <person name="Wang J."/>
        </authorList>
    </citation>
    <scope>NUCLEOTIDE SEQUENCE [LARGE SCALE GENOMIC DNA]</scope>
    <source>
        <strain evidence="11">EC2010</strain>
        <tissue evidence="11">Whole organism of an adult</tissue>
    </source>
</reference>
<dbReference type="Proteomes" id="UP000271974">
    <property type="component" value="Unassembled WGS sequence"/>
</dbReference>
<evidence type="ECO:0000313" key="11">
    <source>
        <dbReference type="EMBL" id="RUS69098.1"/>
    </source>
</evidence>
<feature type="transmembrane region" description="Helical" evidence="9">
    <location>
        <begin position="28"/>
        <end position="56"/>
    </location>
</feature>
<dbReference type="GO" id="GO:0042171">
    <property type="term" value="F:lysophosphatidic acid acyltransferase activity"/>
    <property type="evidence" value="ECO:0007669"/>
    <property type="project" value="TreeGrafter"/>
</dbReference>
<dbReference type="AlphaFoldDB" id="A0A433SJ97"/>
<sequence length="352" mass="40418">MPSNESDSAVKHIITFERFSSYGSIAPLLLYLPIGLALGLVRCFIFLHACLLFFLLPESFFLKRGILRVMLTVIGLPIATQGKPHCDDRSKKIFISNHITNFDPFILTLLHPHILAVEFPSHLQRKNMAAKILEIPGDKDHKDTIKDLREKLNDCAEPFLFFPERAKTNGTGCLKFSLLPFEVDVPIQPVTIQARRFLFDINISTFSSSALEDLLWCLILPFTFFNIKYLPVTEKKKDESQEEFACRVQGNMAKSLNLQAYSYSYTDISQYVKERDCAKASVKEMAVRVKEKENVSQNDQKVDRTVSSEFQKMILQVKDVLPDTPEAVIECDLRKFGNWIEKKKRNLKKENM</sequence>
<keyword evidence="5 9" id="KW-1133">Transmembrane helix</keyword>